<dbReference type="InterPro" id="IPR029058">
    <property type="entry name" value="AB_hydrolase_fold"/>
</dbReference>
<gene>
    <name evidence="1" type="ORF">C7C56_010005</name>
</gene>
<comment type="caution">
    <text evidence="1">The sequence shown here is derived from an EMBL/GenBank/DDBJ whole genome shotgun (WGS) entry which is preliminary data.</text>
</comment>
<evidence type="ECO:0000313" key="2">
    <source>
        <dbReference type="Proteomes" id="UP000241421"/>
    </source>
</evidence>
<name>A0A2U2HMQ6_9BURK</name>
<dbReference type="AlphaFoldDB" id="A0A2U2HMQ6"/>
<dbReference type="Proteomes" id="UP000241421">
    <property type="component" value="Unassembled WGS sequence"/>
</dbReference>
<sequence>MKNVALITLHGMGETPPDYAGEILKPLRKKMGSLLDAVDVRPVYYQEEMQANQREIWTRIDEHSKVHYDALRKFLLFGFGDAAGLESRKDDDASVYELAQVDIARALLQARRANHKDTQVVFLTHSLGGQVLSNYLYDAQKKRRGGTVSAGVWKDPDHTLRNISGPGGLTPDEKNFLRGDNCIGWISTGCNIPIFVAACKEMHIRPIDPPRNGFKWLNLYDPDDVLGWPLQPLSAGYRALVEDRAINSGNGAINFILKSWNPSAHSSYWTDDDVVDPLARMLGQLLG</sequence>
<reference evidence="1 2" key="1">
    <citation type="submission" date="2018-04" db="EMBL/GenBank/DDBJ databases">
        <title>Massilia violaceinigra sp. nov., a novel purple-pigmented bacterium isolated from Tianshan glacier, Xinjiang, China.</title>
        <authorList>
            <person name="Wang H."/>
        </authorList>
    </citation>
    <scope>NUCLEOTIDE SEQUENCE [LARGE SCALE GENOMIC DNA]</scope>
    <source>
        <strain evidence="1 2">B448-2</strain>
    </source>
</reference>
<evidence type="ECO:0000313" key="1">
    <source>
        <dbReference type="EMBL" id="PWF48798.1"/>
    </source>
</evidence>
<evidence type="ECO:0008006" key="3">
    <source>
        <dbReference type="Google" id="ProtNLM"/>
    </source>
</evidence>
<organism evidence="1 2">
    <name type="scientific">Massilia glaciei</name>
    <dbReference type="NCBI Taxonomy" id="1524097"/>
    <lineage>
        <taxon>Bacteria</taxon>
        <taxon>Pseudomonadati</taxon>
        <taxon>Pseudomonadota</taxon>
        <taxon>Betaproteobacteria</taxon>
        <taxon>Burkholderiales</taxon>
        <taxon>Oxalobacteraceae</taxon>
        <taxon>Telluria group</taxon>
        <taxon>Massilia</taxon>
    </lineage>
</organism>
<dbReference type="RefSeq" id="WP_106757286.1">
    <property type="nucleotide sequence ID" value="NZ_PXWF02000139.1"/>
</dbReference>
<protein>
    <recommendedName>
        <fullName evidence="3">Alpha/beta hydrolase</fullName>
    </recommendedName>
</protein>
<accession>A0A2U2HMQ6</accession>
<dbReference type="EMBL" id="PXWF02000139">
    <property type="protein sequence ID" value="PWF48798.1"/>
    <property type="molecule type" value="Genomic_DNA"/>
</dbReference>
<dbReference type="OrthoDB" id="70513at2"/>
<dbReference type="SUPFAM" id="SSF53474">
    <property type="entry name" value="alpha/beta-Hydrolases"/>
    <property type="match status" value="1"/>
</dbReference>
<keyword evidence="2" id="KW-1185">Reference proteome</keyword>
<proteinExistence type="predicted"/>